<proteinExistence type="predicted"/>
<accession>A0A6M3KCJ4</accession>
<reference evidence="2" key="1">
    <citation type="submission" date="2020-03" db="EMBL/GenBank/DDBJ databases">
        <title>The deep terrestrial virosphere.</title>
        <authorList>
            <person name="Holmfeldt K."/>
            <person name="Nilsson E."/>
            <person name="Simone D."/>
            <person name="Lopez-Fernandez M."/>
            <person name="Wu X."/>
            <person name="de Brujin I."/>
            <person name="Lundin D."/>
            <person name="Andersson A."/>
            <person name="Bertilsson S."/>
            <person name="Dopson M."/>
        </authorList>
    </citation>
    <scope>NUCLEOTIDE SEQUENCE</scope>
    <source>
        <strain evidence="2">MM415A00846</strain>
        <strain evidence="1">MM415B00619</strain>
    </source>
</reference>
<dbReference type="EMBL" id="MT141499">
    <property type="protein sequence ID" value="QJA63559.1"/>
    <property type="molecule type" value="Genomic_DNA"/>
</dbReference>
<dbReference type="EMBL" id="MT142389">
    <property type="protein sequence ID" value="QJA79647.1"/>
    <property type="molecule type" value="Genomic_DNA"/>
</dbReference>
<gene>
    <name evidence="2" type="ORF">MM415A00846_0026</name>
    <name evidence="1" type="ORF">MM415B00619_0038</name>
</gene>
<sequence length="50" mass="5957">MNKQEAKEIVDLLVDQLNDLDMWSVEYDDLINDEVDIIRKTTDLIYTKLK</sequence>
<evidence type="ECO:0000313" key="2">
    <source>
        <dbReference type="EMBL" id="QJA79647.1"/>
    </source>
</evidence>
<protein>
    <submittedName>
        <fullName evidence="2">Uncharacterized protein</fullName>
    </submittedName>
</protein>
<evidence type="ECO:0000313" key="1">
    <source>
        <dbReference type="EMBL" id="QJA63559.1"/>
    </source>
</evidence>
<organism evidence="2">
    <name type="scientific">viral metagenome</name>
    <dbReference type="NCBI Taxonomy" id="1070528"/>
    <lineage>
        <taxon>unclassified sequences</taxon>
        <taxon>metagenomes</taxon>
        <taxon>organismal metagenomes</taxon>
    </lineage>
</organism>
<name>A0A6M3KCJ4_9ZZZZ</name>
<dbReference type="AlphaFoldDB" id="A0A6M3KCJ4"/>